<keyword evidence="2" id="KW-1185">Reference proteome</keyword>
<dbReference type="KEGG" id="uvi:66064166"/>
<name>A0A8E5MH25_USTVR</name>
<dbReference type="EMBL" id="CP072755">
    <property type="protein sequence ID" value="QUC19147.1"/>
    <property type="molecule type" value="Genomic_DNA"/>
</dbReference>
<reference evidence="1" key="1">
    <citation type="submission" date="2020-03" db="EMBL/GenBank/DDBJ databases">
        <title>A mixture of massive structural variations and highly conserved coding sequences in Ustilaginoidea virens genome.</title>
        <authorList>
            <person name="Zhang K."/>
            <person name="Zhao Z."/>
            <person name="Zhang Z."/>
            <person name="Li Y."/>
            <person name="Hsiang T."/>
            <person name="Sun W."/>
        </authorList>
    </citation>
    <scope>NUCLEOTIDE SEQUENCE</scope>
    <source>
        <strain evidence="1">UV-8b</strain>
    </source>
</reference>
<dbReference type="Proteomes" id="UP000027002">
    <property type="component" value="Chromosome 3"/>
</dbReference>
<sequence length="82" mass="8626">MLAGNPLRPPPFTGKLATNNHHAWKRGRRCVPAASGLPGAYGFTQHIGCNGRQGHPGWASVLPYASECSKALDPCDEASSSP</sequence>
<dbReference type="GeneID" id="66064166"/>
<dbReference type="AlphaFoldDB" id="A0A8E5MH25"/>
<protein>
    <submittedName>
        <fullName evidence="1">Uncharacterized protein</fullName>
    </submittedName>
</protein>
<organism evidence="1 2">
    <name type="scientific">Ustilaginoidea virens</name>
    <name type="common">Rice false smut fungus</name>
    <name type="synonym">Villosiclava virens</name>
    <dbReference type="NCBI Taxonomy" id="1159556"/>
    <lineage>
        <taxon>Eukaryota</taxon>
        <taxon>Fungi</taxon>
        <taxon>Dikarya</taxon>
        <taxon>Ascomycota</taxon>
        <taxon>Pezizomycotina</taxon>
        <taxon>Sordariomycetes</taxon>
        <taxon>Hypocreomycetidae</taxon>
        <taxon>Hypocreales</taxon>
        <taxon>Clavicipitaceae</taxon>
        <taxon>Ustilaginoidea</taxon>
    </lineage>
</organism>
<proteinExistence type="predicted"/>
<dbReference type="RefSeq" id="XP_042996820.1">
    <property type="nucleotide sequence ID" value="XM_043140886.1"/>
</dbReference>
<evidence type="ECO:0000313" key="2">
    <source>
        <dbReference type="Proteomes" id="UP000027002"/>
    </source>
</evidence>
<evidence type="ECO:0000313" key="1">
    <source>
        <dbReference type="EMBL" id="QUC19147.1"/>
    </source>
</evidence>
<gene>
    <name evidence="1" type="ORF">UV8b_03388</name>
</gene>
<accession>A0A8E5MH25</accession>